<organism evidence="2">
    <name type="scientific">hydrothermal vent metagenome</name>
    <dbReference type="NCBI Taxonomy" id="652676"/>
    <lineage>
        <taxon>unclassified sequences</taxon>
        <taxon>metagenomes</taxon>
        <taxon>ecological metagenomes</taxon>
    </lineage>
</organism>
<dbReference type="GO" id="GO:0045936">
    <property type="term" value="P:negative regulation of phosphate metabolic process"/>
    <property type="evidence" value="ECO:0007669"/>
    <property type="project" value="InterPro"/>
</dbReference>
<evidence type="ECO:0000313" key="2">
    <source>
        <dbReference type="EMBL" id="VAW23852.1"/>
    </source>
</evidence>
<evidence type="ECO:0000259" key="1">
    <source>
        <dbReference type="Pfam" id="PF01895"/>
    </source>
</evidence>
<feature type="domain" description="PhoU" evidence="1">
    <location>
        <begin position="43"/>
        <end position="106"/>
    </location>
</feature>
<dbReference type="AlphaFoldDB" id="A0A3B0UBH0"/>
<protein>
    <submittedName>
        <fullName evidence="2">Phosphate transport system regulatory protein PhoU</fullName>
    </submittedName>
</protein>
<dbReference type="PANTHER" id="PTHR42930:SF3">
    <property type="entry name" value="PHOSPHATE-SPECIFIC TRANSPORT SYSTEM ACCESSORY PROTEIN PHOU"/>
    <property type="match status" value="1"/>
</dbReference>
<dbReference type="GO" id="GO:0030643">
    <property type="term" value="P:intracellular phosphate ion homeostasis"/>
    <property type="evidence" value="ECO:0007669"/>
    <property type="project" value="InterPro"/>
</dbReference>
<gene>
    <name evidence="2" type="ORF">MNBD_BACTEROID01-2402</name>
</gene>
<dbReference type="EMBL" id="UOEP01000202">
    <property type="protein sequence ID" value="VAW23852.1"/>
    <property type="molecule type" value="Genomic_DNA"/>
</dbReference>
<dbReference type="PANTHER" id="PTHR42930">
    <property type="entry name" value="PHOSPHATE-SPECIFIC TRANSPORT SYSTEM ACCESSORY PROTEIN PHOU"/>
    <property type="match status" value="1"/>
</dbReference>
<feature type="domain" description="PhoU" evidence="1">
    <location>
        <begin position="126"/>
        <end position="211"/>
    </location>
</feature>
<sequence length="229" mass="26192">MTLKKDDAIESILTDFESFANLVLYQLDILEAQISSGDVSIRDKTYNEIVDNEKKLDKMEVKISDKIVKTIVLYKPVASDIRRIIACYRIVISLERVGDLVMNIINFLKKIKNPKVYADLSDVIANMLIFSTNMVKKSLLSFTHDDKEFAIWTIKNDSVVDELNHKLMKKAINKSKVAEENKLLLLSFININEIVSNIERIADHATNIAEAAIYSFEGKDIRHLNKDIE</sequence>
<dbReference type="InterPro" id="IPR026022">
    <property type="entry name" value="PhoU_dom"/>
</dbReference>
<dbReference type="SUPFAM" id="SSF109755">
    <property type="entry name" value="PhoU-like"/>
    <property type="match status" value="1"/>
</dbReference>
<reference evidence="2" key="1">
    <citation type="submission" date="2018-06" db="EMBL/GenBank/DDBJ databases">
        <authorList>
            <person name="Zhirakovskaya E."/>
        </authorList>
    </citation>
    <scope>NUCLEOTIDE SEQUENCE</scope>
</reference>
<dbReference type="InterPro" id="IPR038078">
    <property type="entry name" value="PhoU-like_sf"/>
</dbReference>
<dbReference type="Gene3D" id="1.20.58.220">
    <property type="entry name" value="Phosphate transport system protein phou homolog 2, domain 2"/>
    <property type="match status" value="1"/>
</dbReference>
<name>A0A3B0UBH0_9ZZZZ</name>
<proteinExistence type="predicted"/>
<accession>A0A3B0UBH0</accession>
<dbReference type="Pfam" id="PF01895">
    <property type="entry name" value="PhoU"/>
    <property type="match status" value="2"/>
</dbReference>
<dbReference type="InterPro" id="IPR028366">
    <property type="entry name" value="PhoU"/>
</dbReference>